<evidence type="ECO:0000256" key="3">
    <source>
        <dbReference type="PROSITE-ProRule" id="PRU00023"/>
    </source>
</evidence>
<dbReference type="HOGENOM" id="CLU_434143_0_0_1"/>
<evidence type="ECO:0000313" key="4">
    <source>
        <dbReference type="EMBL" id="EXJ87333.1"/>
    </source>
</evidence>
<dbReference type="PANTHER" id="PTHR24123:SF33">
    <property type="entry name" value="PROTEIN HOS4"/>
    <property type="match status" value="1"/>
</dbReference>
<feature type="repeat" description="ANK" evidence="3">
    <location>
        <begin position="207"/>
        <end position="234"/>
    </location>
</feature>
<evidence type="ECO:0000256" key="2">
    <source>
        <dbReference type="ARBA" id="ARBA00023043"/>
    </source>
</evidence>
<dbReference type="EMBL" id="AMGY01000003">
    <property type="protein sequence ID" value="EXJ87333.1"/>
    <property type="molecule type" value="Genomic_DNA"/>
</dbReference>
<evidence type="ECO:0000256" key="1">
    <source>
        <dbReference type="ARBA" id="ARBA00022737"/>
    </source>
</evidence>
<dbReference type="GeneID" id="19168412"/>
<dbReference type="PANTHER" id="PTHR24123">
    <property type="entry name" value="ANKYRIN REPEAT-CONTAINING"/>
    <property type="match status" value="1"/>
</dbReference>
<dbReference type="PROSITE" id="PS50297">
    <property type="entry name" value="ANK_REP_REGION"/>
    <property type="match status" value="9"/>
</dbReference>
<keyword evidence="1" id="KW-0677">Repeat</keyword>
<sequence>MARLLLDFGAHADGPLRDEYSGILSDYKFGEQLRSPLFLAAETGNERLVRLLLENGADPNISALDLLEKNHTTHADSGGYICRPLSVPQILKWYNFHYDDSAVRPLTVIPLQAASGLEDATLANLLLQHGGTINPRHGTSPLAIAAFHSRSETVRLLLDCGADVNAVSGYCWGFSALEGAVHAQNIHIITLLLEAGADINQCSPRQGGRTPLQLAAEMGNRSVIQHLLDRGANLVADLAVDGGISALQGFVEHHDLENVGRALAAGVDPNMCSQHARSPLTAAVAHGYTDLTQLLIQSGADVETPASVSIDALDPRNRRRGRRLQLRPLAWAAATGDMKSLKLVCEAGADINAEWEGHTALTVAAAAGHAHVIEYLLEHGDARTLDSIWEALRTSISENHVTATRQLLRHAVNRNLNFTAAQGSKLLEKACFRGHLGMLELVLTEGAHMSVDVNDAQALGWLCGYKWTGNAWREAISLLLHHGRRVNCRAATTDTALQQAVMKGDYEMATRLLQLGADVNAPPSTRPYGRTALQAAAEQGNVHLVQELLSAGANVNAPAGPRCGVTTLQASCISGHLRITQILLEHGADTDAEPSPNYGLRAINGAAAMGRLETVKLLLDNYDGPRPKRDLCRSALKDARICDQWHVVELLEGYQG</sequence>
<dbReference type="InterPro" id="IPR051165">
    <property type="entry name" value="Multifunctional_ANK_Repeat"/>
</dbReference>
<feature type="repeat" description="ANK" evidence="3">
    <location>
        <begin position="172"/>
        <end position="204"/>
    </location>
</feature>
<proteinExistence type="predicted"/>
<reference evidence="4 5" key="1">
    <citation type="submission" date="2013-03" db="EMBL/GenBank/DDBJ databases">
        <title>The Genome Sequence of Capronia epimyces CBS 606.96.</title>
        <authorList>
            <consortium name="The Broad Institute Genomics Platform"/>
            <person name="Cuomo C."/>
            <person name="de Hoog S."/>
            <person name="Gorbushina A."/>
            <person name="Walker B."/>
            <person name="Young S.K."/>
            <person name="Zeng Q."/>
            <person name="Gargeya S."/>
            <person name="Fitzgerald M."/>
            <person name="Haas B."/>
            <person name="Abouelleil A."/>
            <person name="Allen A.W."/>
            <person name="Alvarado L."/>
            <person name="Arachchi H.M."/>
            <person name="Berlin A.M."/>
            <person name="Chapman S.B."/>
            <person name="Gainer-Dewar J."/>
            <person name="Goldberg J."/>
            <person name="Griggs A."/>
            <person name="Gujja S."/>
            <person name="Hansen M."/>
            <person name="Howarth C."/>
            <person name="Imamovic A."/>
            <person name="Ireland A."/>
            <person name="Larimer J."/>
            <person name="McCowan C."/>
            <person name="Murphy C."/>
            <person name="Pearson M."/>
            <person name="Poon T.W."/>
            <person name="Priest M."/>
            <person name="Roberts A."/>
            <person name="Saif S."/>
            <person name="Shea T."/>
            <person name="Sisk P."/>
            <person name="Sykes S."/>
            <person name="Wortman J."/>
            <person name="Nusbaum C."/>
            <person name="Birren B."/>
        </authorList>
    </citation>
    <scope>NUCLEOTIDE SEQUENCE [LARGE SCALE GENOMIC DNA]</scope>
    <source>
        <strain evidence="4 5">CBS 606.96</strain>
    </source>
</reference>
<feature type="repeat" description="ANK" evidence="3">
    <location>
        <begin position="32"/>
        <end position="64"/>
    </location>
</feature>
<protein>
    <submittedName>
        <fullName evidence="4">Uncharacterized protein</fullName>
    </submittedName>
</protein>
<comment type="caution">
    <text evidence="4">The sequence shown here is derived from an EMBL/GenBank/DDBJ whole genome shotgun (WGS) entry which is preliminary data.</text>
</comment>
<name>W9Y4D2_9EURO</name>
<dbReference type="SUPFAM" id="SSF48403">
    <property type="entry name" value="Ankyrin repeat"/>
    <property type="match status" value="3"/>
</dbReference>
<dbReference type="AlphaFoldDB" id="W9Y4D2"/>
<dbReference type="eggNOG" id="KOG4177">
    <property type="taxonomic scope" value="Eukaryota"/>
</dbReference>
<accession>W9Y4D2</accession>
<dbReference type="InterPro" id="IPR036770">
    <property type="entry name" value="Ankyrin_rpt-contain_sf"/>
</dbReference>
<feature type="repeat" description="ANK" evidence="3">
    <location>
        <begin position="528"/>
        <end position="560"/>
    </location>
</feature>
<evidence type="ECO:0000313" key="5">
    <source>
        <dbReference type="Proteomes" id="UP000019478"/>
    </source>
</evidence>
<gene>
    <name evidence="4" type="ORF">A1O3_04292</name>
</gene>
<feature type="repeat" description="ANK" evidence="3">
    <location>
        <begin position="275"/>
        <end position="307"/>
    </location>
</feature>
<feature type="repeat" description="ANK" evidence="3">
    <location>
        <begin position="492"/>
        <end position="524"/>
    </location>
</feature>
<keyword evidence="2 3" id="KW-0040">ANK repeat</keyword>
<dbReference type="PROSITE" id="PS50088">
    <property type="entry name" value="ANK_REPEAT"/>
    <property type="match status" value="9"/>
</dbReference>
<feature type="repeat" description="ANK" evidence="3">
    <location>
        <begin position="356"/>
        <end position="380"/>
    </location>
</feature>
<feature type="repeat" description="ANK" evidence="3">
    <location>
        <begin position="563"/>
        <end position="595"/>
    </location>
</feature>
<organism evidence="4 5">
    <name type="scientific">Capronia epimyces CBS 606.96</name>
    <dbReference type="NCBI Taxonomy" id="1182542"/>
    <lineage>
        <taxon>Eukaryota</taxon>
        <taxon>Fungi</taxon>
        <taxon>Dikarya</taxon>
        <taxon>Ascomycota</taxon>
        <taxon>Pezizomycotina</taxon>
        <taxon>Eurotiomycetes</taxon>
        <taxon>Chaetothyriomycetidae</taxon>
        <taxon>Chaetothyriales</taxon>
        <taxon>Herpotrichiellaceae</taxon>
        <taxon>Capronia</taxon>
    </lineage>
</organism>
<dbReference type="RefSeq" id="XP_007732612.1">
    <property type="nucleotide sequence ID" value="XM_007734422.1"/>
</dbReference>
<dbReference type="PRINTS" id="PR01415">
    <property type="entry name" value="ANKYRIN"/>
</dbReference>
<dbReference type="Pfam" id="PF00023">
    <property type="entry name" value="Ank"/>
    <property type="match status" value="2"/>
</dbReference>
<dbReference type="InterPro" id="IPR002110">
    <property type="entry name" value="Ankyrin_rpt"/>
</dbReference>
<dbReference type="STRING" id="1182542.W9Y4D2"/>
<keyword evidence="5" id="KW-1185">Reference proteome</keyword>
<dbReference type="OrthoDB" id="194358at2759"/>
<dbReference type="Pfam" id="PF12796">
    <property type="entry name" value="Ank_2"/>
    <property type="match status" value="5"/>
</dbReference>
<dbReference type="Gene3D" id="1.25.40.20">
    <property type="entry name" value="Ankyrin repeat-containing domain"/>
    <property type="match status" value="5"/>
</dbReference>
<dbReference type="Proteomes" id="UP000019478">
    <property type="component" value="Unassembled WGS sequence"/>
</dbReference>
<feature type="repeat" description="ANK" evidence="3">
    <location>
        <begin position="137"/>
        <end position="169"/>
    </location>
</feature>
<dbReference type="SMART" id="SM00248">
    <property type="entry name" value="ANK"/>
    <property type="match status" value="15"/>
</dbReference>